<keyword evidence="13" id="KW-1185">Reference proteome</keyword>
<keyword evidence="7 11" id="KW-0418">Kinase</keyword>
<dbReference type="RefSeq" id="WP_343763976.1">
    <property type="nucleotide sequence ID" value="NZ_BAAACG010000019.1"/>
</dbReference>
<feature type="binding site" evidence="11">
    <location>
        <position position="16"/>
    </location>
    <ligand>
        <name>Mg(2+)</name>
        <dbReference type="ChEBI" id="CHEBI:18420"/>
    </ligand>
</feature>
<evidence type="ECO:0000256" key="2">
    <source>
        <dbReference type="ARBA" id="ARBA00006997"/>
    </source>
</evidence>
<keyword evidence="5 11" id="KW-0808">Transferase</keyword>
<evidence type="ECO:0000256" key="8">
    <source>
        <dbReference type="ARBA" id="ARBA00022840"/>
    </source>
</evidence>
<feature type="binding site" evidence="11">
    <location>
        <begin position="12"/>
        <end position="17"/>
    </location>
    <ligand>
        <name>ATP</name>
        <dbReference type="ChEBI" id="CHEBI:30616"/>
    </ligand>
</feature>
<evidence type="ECO:0000256" key="10">
    <source>
        <dbReference type="ARBA" id="ARBA00048567"/>
    </source>
</evidence>
<proteinExistence type="inferred from homology"/>
<evidence type="ECO:0000313" key="12">
    <source>
        <dbReference type="EMBL" id="GAA0747205.1"/>
    </source>
</evidence>
<reference evidence="13" key="1">
    <citation type="journal article" date="2019" name="Int. J. Syst. Evol. Microbiol.">
        <title>The Global Catalogue of Microorganisms (GCM) 10K type strain sequencing project: providing services to taxonomists for standard genome sequencing and annotation.</title>
        <authorList>
            <consortium name="The Broad Institute Genomics Platform"/>
            <consortium name="The Broad Institute Genome Sequencing Center for Infectious Disease"/>
            <person name="Wu L."/>
            <person name="Ma J."/>
        </authorList>
    </citation>
    <scope>NUCLEOTIDE SEQUENCE [LARGE SCALE GENOMIC DNA]</scope>
    <source>
        <strain evidence="13">JCM 1407</strain>
    </source>
</reference>
<organism evidence="12 13">
    <name type="scientific">Clostridium oceanicum</name>
    <dbReference type="NCBI Taxonomy" id="1543"/>
    <lineage>
        <taxon>Bacteria</taxon>
        <taxon>Bacillati</taxon>
        <taxon>Bacillota</taxon>
        <taxon>Clostridia</taxon>
        <taxon>Eubacteriales</taxon>
        <taxon>Clostridiaceae</taxon>
        <taxon>Clostridium</taxon>
    </lineage>
</organism>
<keyword evidence="11" id="KW-0479">Metal-binding</keyword>
<comment type="function">
    <text evidence="11">Catalyzes the specific phosphorylation of the 3-hydroxyl group of shikimic acid using ATP as a cosubstrate.</text>
</comment>
<gene>
    <name evidence="11" type="primary">aroK</name>
    <name evidence="12" type="ORF">GCM10008906_35940</name>
</gene>
<keyword evidence="9 11" id="KW-0057">Aromatic amino acid biosynthesis</keyword>
<comment type="similarity">
    <text evidence="2 11">Belongs to the shikimate kinase family.</text>
</comment>
<dbReference type="PROSITE" id="PS01128">
    <property type="entry name" value="SHIKIMATE_KINASE"/>
    <property type="match status" value="1"/>
</dbReference>
<evidence type="ECO:0000256" key="9">
    <source>
        <dbReference type="ARBA" id="ARBA00023141"/>
    </source>
</evidence>
<feature type="binding site" evidence="11">
    <location>
        <position position="79"/>
    </location>
    <ligand>
        <name>substrate</name>
    </ligand>
</feature>
<comment type="cofactor">
    <cofactor evidence="11">
        <name>Mg(2+)</name>
        <dbReference type="ChEBI" id="CHEBI:18420"/>
    </cofactor>
    <text evidence="11">Binds 1 Mg(2+) ion per subunit.</text>
</comment>
<comment type="catalytic activity">
    <reaction evidence="10 11">
        <text>shikimate + ATP = 3-phosphoshikimate + ADP + H(+)</text>
        <dbReference type="Rhea" id="RHEA:13121"/>
        <dbReference type="ChEBI" id="CHEBI:15378"/>
        <dbReference type="ChEBI" id="CHEBI:30616"/>
        <dbReference type="ChEBI" id="CHEBI:36208"/>
        <dbReference type="ChEBI" id="CHEBI:145989"/>
        <dbReference type="ChEBI" id="CHEBI:456216"/>
        <dbReference type="EC" id="2.7.1.71"/>
    </reaction>
</comment>
<feature type="binding site" evidence="11">
    <location>
        <position position="57"/>
    </location>
    <ligand>
        <name>substrate</name>
    </ligand>
</feature>
<dbReference type="InterPro" id="IPR000623">
    <property type="entry name" value="Shikimate_kinase/TSH1"/>
</dbReference>
<dbReference type="Proteomes" id="UP001501510">
    <property type="component" value="Unassembled WGS sequence"/>
</dbReference>
<evidence type="ECO:0000256" key="6">
    <source>
        <dbReference type="ARBA" id="ARBA00022741"/>
    </source>
</evidence>
<dbReference type="Pfam" id="PF01202">
    <property type="entry name" value="SKI"/>
    <property type="match status" value="1"/>
</dbReference>
<name>A0ABP3V667_9CLOT</name>
<evidence type="ECO:0000256" key="4">
    <source>
        <dbReference type="ARBA" id="ARBA00022605"/>
    </source>
</evidence>
<dbReference type="SUPFAM" id="SSF52540">
    <property type="entry name" value="P-loop containing nucleoside triphosphate hydrolases"/>
    <property type="match status" value="1"/>
</dbReference>
<dbReference type="EC" id="2.7.1.71" evidence="3 11"/>
<dbReference type="Gene3D" id="3.40.50.300">
    <property type="entry name" value="P-loop containing nucleotide triphosphate hydrolases"/>
    <property type="match status" value="1"/>
</dbReference>
<keyword evidence="6 11" id="KW-0547">Nucleotide-binding</keyword>
<feature type="binding site" evidence="11">
    <location>
        <position position="34"/>
    </location>
    <ligand>
        <name>substrate</name>
    </ligand>
</feature>
<comment type="subcellular location">
    <subcellularLocation>
        <location evidence="11">Cytoplasm</location>
    </subcellularLocation>
</comment>
<comment type="subunit">
    <text evidence="11">Monomer.</text>
</comment>
<evidence type="ECO:0000256" key="3">
    <source>
        <dbReference type="ARBA" id="ARBA00012154"/>
    </source>
</evidence>
<keyword evidence="11" id="KW-0963">Cytoplasm</keyword>
<feature type="binding site" evidence="11">
    <location>
        <position position="116"/>
    </location>
    <ligand>
        <name>ATP</name>
        <dbReference type="ChEBI" id="CHEBI:30616"/>
    </ligand>
</feature>
<comment type="caution">
    <text evidence="11">Lacks conserved residue(s) required for the propagation of feature annotation.</text>
</comment>
<keyword evidence="8 11" id="KW-0067">ATP-binding</keyword>
<accession>A0ABP3V667</accession>
<dbReference type="InterPro" id="IPR027417">
    <property type="entry name" value="P-loop_NTPase"/>
</dbReference>
<feature type="binding site" evidence="11">
    <location>
        <position position="133"/>
    </location>
    <ligand>
        <name>substrate</name>
    </ligand>
</feature>
<keyword evidence="11" id="KW-0460">Magnesium</keyword>
<dbReference type="PANTHER" id="PTHR21087">
    <property type="entry name" value="SHIKIMATE KINASE"/>
    <property type="match status" value="1"/>
</dbReference>
<evidence type="ECO:0000256" key="1">
    <source>
        <dbReference type="ARBA" id="ARBA00004842"/>
    </source>
</evidence>
<dbReference type="PANTHER" id="PTHR21087:SF16">
    <property type="entry name" value="SHIKIMATE KINASE 1, CHLOROPLASTIC"/>
    <property type="match status" value="1"/>
</dbReference>
<keyword evidence="4 11" id="KW-0028">Amino-acid biosynthesis</keyword>
<comment type="pathway">
    <text evidence="1 11">Metabolic intermediate biosynthesis; chorismate biosynthesis; chorismate from D-erythrose 4-phosphate and phosphoenolpyruvate: step 5/7.</text>
</comment>
<evidence type="ECO:0000313" key="13">
    <source>
        <dbReference type="Proteomes" id="UP001501510"/>
    </source>
</evidence>
<dbReference type="GO" id="GO:0016301">
    <property type="term" value="F:kinase activity"/>
    <property type="evidence" value="ECO:0007669"/>
    <property type="project" value="UniProtKB-KW"/>
</dbReference>
<dbReference type="CDD" id="cd00464">
    <property type="entry name" value="SK"/>
    <property type="match status" value="1"/>
</dbReference>
<dbReference type="EMBL" id="BAAACG010000019">
    <property type="protein sequence ID" value="GAA0747205.1"/>
    <property type="molecule type" value="Genomic_DNA"/>
</dbReference>
<evidence type="ECO:0000256" key="7">
    <source>
        <dbReference type="ARBA" id="ARBA00022777"/>
    </source>
</evidence>
<evidence type="ECO:0000256" key="11">
    <source>
        <dbReference type="HAMAP-Rule" id="MF_00109"/>
    </source>
</evidence>
<sequence length="164" mass="18953">MKKNIVLIGMPGCGKTSIGKILSEKINLEFYDVDKYIEEMTDELISSLFKKGEEYFRDAESSAIKEICKKENIVISTGGGVIKREENIKELKEKGKIFFINRPLENIINDIDTDSRPLLKDKKSNLINLYNERYELYKKYSDVIINNNLDLHSVIDNIISNINR</sequence>
<evidence type="ECO:0000256" key="5">
    <source>
        <dbReference type="ARBA" id="ARBA00022679"/>
    </source>
</evidence>
<comment type="caution">
    <text evidence="12">The sequence shown here is derived from an EMBL/GenBank/DDBJ whole genome shotgun (WGS) entry which is preliminary data.</text>
</comment>
<dbReference type="InterPro" id="IPR031322">
    <property type="entry name" value="Shikimate/glucono_kinase"/>
</dbReference>
<dbReference type="InterPro" id="IPR023000">
    <property type="entry name" value="Shikimate_kinase_CS"/>
</dbReference>
<dbReference type="HAMAP" id="MF_00109">
    <property type="entry name" value="Shikimate_kinase"/>
    <property type="match status" value="1"/>
</dbReference>
<dbReference type="PRINTS" id="PR01100">
    <property type="entry name" value="SHIKIMTKNASE"/>
</dbReference>
<protein>
    <recommendedName>
        <fullName evidence="3 11">Shikimate kinase</fullName>
        <shortName evidence="11">SK</shortName>
        <ecNumber evidence="3 11">2.7.1.71</ecNumber>
    </recommendedName>
</protein>